<dbReference type="GO" id="GO:0016614">
    <property type="term" value="F:oxidoreductase activity, acting on CH-OH group of donors"/>
    <property type="evidence" value="ECO:0007669"/>
    <property type="project" value="UniProtKB-ARBA"/>
</dbReference>
<dbReference type="Proteomes" id="UP000481087">
    <property type="component" value="Unassembled WGS sequence"/>
</dbReference>
<evidence type="ECO:0000256" key="1">
    <source>
        <dbReference type="ARBA" id="ARBA00006484"/>
    </source>
</evidence>
<evidence type="ECO:0000313" key="5">
    <source>
        <dbReference type="Proteomes" id="UP000481087"/>
    </source>
</evidence>
<keyword evidence="5" id="KW-1185">Reference proteome</keyword>
<dbReference type="Gene3D" id="3.40.50.720">
    <property type="entry name" value="NAD(P)-binding Rossmann-like Domain"/>
    <property type="match status" value="1"/>
</dbReference>
<comment type="similarity">
    <text evidence="1">Belongs to the short-chain dehydrogenases/reductases (SDR) family.</text>
</comment>
<dbReference type="RefSeq" id="WP_161408868.1">
    <property type="nucleotide sequence ID" value="NZ_WTUZ01000022.1"/>
</dbReference>
<dbReference type="PRINTS" id="PR00080">
    <property type="entry name" value="SDRFAMILY"/>
</dbReference>
<dbReference type="InterPro" id="IPR036291">
    <property type="entry name" value="NAD(P)-bd_dom_sf"/>
</dbReference>
<dbReference type="PRINTS" id="PR00081">
    <property type="entry name" value="GDHRDH"/>
</dbReference>
<proteinExistence type="inferred from homology"/>
<dbReference type="Pfam" id="PF13561">
    <property type="entry name" value="adh_short_C2"/>
    <property type="match status" value="1"/>
</dbReference>
<evidence type="ECO:0000256" key="3">
    <source>
        <dbReference type="SAM" id="MobiDB-lite"/>
    </source>
</evidence>
<feature type="compositionally biased region" description="Polar residues" evidence="3">
    <location>
        <begin position="1"/>
        <end position="10"/>
    </location>
</feature>
<dbReference type="PANTHER" id="PTHR48107:SF16">
    <property type="entry name" value="NADPH-DEPENDENT ALDEHYDE REDUCTASE 1, CHLOROPLASTIC"/>
    <property type="match status" value="1"/>
</dbReference>
<protein>
    <submittedName>
        <fullName evidence="4">SDR family oxidoreductase</fullName>
    </submittedName>
</protein>
<dbReference type="EMBL" id="WTUZ01000022">
    <property type="protein sequence ID" value="MZQ84820.1"/>
    <property type="molecule type" value="Genomic_DNA"/>
</dbReference>
<name>A0A6L8V6D8_9BACL</name>
<evidence type="ECO:0000313" key="4">
    <source>
        <dbReference type="EMBL" id="MZQ84820.1"/>
    </source>
</evidence>
<keyword evidence="2" id="KW-0560">Oxidoreductase</keyword>
<dbReference type="PANTHER" id="PTHR48107">
    <property type="entry name" value="NADPH-DEPENDENT ALDEHYDE REDUCTASE-LIKE PROTEIN, CHLOROPLASTIC-RELATED"/>
    <property type="match status" value="1"/>
</dbReference>
<evidence type="ECO:0000256" key="2">
    <source>
        <dbReference type="ARBA" id="ARBA00023002"/>
    </source>
</evidence>
<organism evidence="4 5">
    <name type="scientific">Paenibacillus silvestris</name>
    <dbReference type="NCBI Taxonomy" id="2606219"/>
    <lineage>
        <taxon>Bacteria</taxon>
        <taxon>Bacillati</taxon>
        <taxon>Bacillota</taxon>
        <taxon>Bacilli</taxon>
        <taxon>Bacillales</taxon>
        <taxon>Paenibacillaceae</taxon>
        <taxon>Paenibacillus</taxon>
    </lineage>
</organism>
<dbReference type="InterPro" id="IPR002347">
    <property type="entry name" value="SDR_fam"/>
</dbReference>
<reference evidence="4 5" key="1">
    <citation type="submission" date="2019-12" db="EMBL/GenBank/DDBJ databases">
        <title>Paenibacillus sp. nov. sp. isolated from soil.</title>
        <authorList>
            <person name="Kim J."/>
            <person name="Jeong S.E."/>
            <person name="Jung H.S."/>
            <person name="Jeon C.O."/>
        </authorList>
    </citation>
    <scope>NUCLEOTIDE SEQUENCE [LARGE SCALE GENOMIC DNA]</scope>
    <source>
        <strain evidence="4 5">5J-6</strain>
    </source>
</reference>
<gene>
    <name evidence="4" type="ORF">GQF01_22170</name>
</gene>
<dbReference type="SUPFAM" id="SSF51735">
    <property type="entry name" value="NAD(P)-binding Rossmann-fold domains"/>
    <property type="match status" value="1"/>
</dbReference>
<accession>A0A6L8V6D8</accession>
<comment type="caution">
    <text evidence="4">The sequence shown here is derived from an EMBL/GenBank/DDBJ whole genome shotgun (WGS) entry which is preliminary data.</text>
</comment>
<sequence>MGFPSQQQNKPGIESLMTPRPVFDNPNYKASGKLMNKVALITGGDSGIGRAIAVAFAKEGADIAISYLDEHSDAEETKEYVNKHGRRCTLIPGDIGYAQPRQEAVMQTVEEFGRIDILVNNAGVMHVKDDMLDVDSKQRADTFHTNIFSQFILTSAALPYMNSGSCIINTTSIDAYQGAKDSVDVAAANGAIVSFTRSLSLNLAEKGIRVNGVAPGTIWTPLIPSYLPAEQIPTFGDNVPMKRAGQPFEVAPAYVFLASDDASYMSGQILHVNGGVIVNS</sequence>
<dbReference type="AlphaFoldDB" id="A0A6L8V6D8"/>
<dbReference type="GO" id="GO:0008206">
    <property type="term" value="P:bile acid metabolic process"/>
    <property type="evidence" value="ECO:0007669"/>
    <property type="project" value="UniProtKB-ARBA"/>
</dbReference>
<feature type="region of interest" description="Disordered" evidence="3">
    <location>
        <begin position="1"/>
        <end position="20"/>
    </location>
</feature>
<dbReference type="FunFam" id="3.40.50.720:FF:000084">
    <property type="entry name" value="Short-chain dehydrogenase reductase"/>
    <property type="match status" value="1"/>
</dbReference>